<reference evidence="4" key="1">
    <citation type="journal article" date="2013" name="Proc. Natl. Acad. Sci. U.S.A.">
        <title>Genome structure and metabolic features in the red seaweed Chondrus crispus shed light on evolution of the Archaeplastida.</title>
        <authorList>
            <person name="Collen J."/>
            <person name="Porcel B."/>
            <person name="Carre W."/>
            <person name="Ball S.G."/>
            <person name="Chaparro C."/>
            <person name="Tonon T."/>
            <person name="Barbeyron T."/>
            <person name="Michel G."/>
            <person name="Noel B."/>
            <person name="Valentin K."/>
            <person name="Elias M."/>
            <person name="Artiguenave F."/>
            <person name="Arun A."/>
            <person name="Aury J.M."/>
            <person name="Barbosa-Neto J.F."/>
            <person name="Bothwell J.H."/>
            <person name="Bouget F.Y."/>
            <person name="Brillet L."/>
            <person name="Cabello-Hurtado F."/>
            <person name="Capella-Gutierrez S."/>
            <person name="Charrier B."/>
            <person name="Cladiere L."/>
            <person name="Cock J.M."/>
            <person name="Coelho S.M."/>
            <person name="Colleoni C."/>
            <person name="Czjzek M."/>
            <person name="Da Silva C."/>
            <person name="Delage L."/>
            <person name="Denoeud F."/>
            <person name="Deschamps P."/>
            <person name="Dittami S.M."/>
            <person name="Gabaldon T."/>
            <person name="Gachon C.M."/>
            <person name="Groisillier A."/>
            <person name="Herve C."/>
            <person name="Jabbari K."/>
            <person name="Katinka M."/>
            <person name="Kloareg B."/>
            <person name="Kowalczyk N."/>
            <person name="Labadie K."/>
            <person name="Leblanc C."/>
            <person name="Lopez P.J."/>
            <person name="McLachlan D.H."/>
            <person name="Meslet-Cladiere L."/>
            <person name="Moustafa A."/>
            <person name="Nehr Z."/>
            <person name="Nyvall Collen P."/>
            <person name="Panaud O."/>
            <person name="Partensky F."/>
            <person name="Poulain J."/>
            <person name="Rensing S.A."/>
            <person name="Rousvoal S."/>
            <person name="Samson G."/>
            <person name="Symeonidi A."/>
            <person name="Weissenbach J."/>
            <person name="Zambounis A."/>
            <person name="Wincker P."/>
            <person name="Boyen C."/>
        </authorList>
    </citation>
    <scope>NUCLEOTIDE SEQUENCE [LARGE SCALE GENOMIC DNA]</scope>
    <source>
        <strain evidence="4">cv. Stackhouse</strain>
    </source>
</reference>
<feature type="domain" description="Exostosin GT47" evidence="2">
    <location>
        <begin position="92"/>
        <end position="392"/>
    </location>
</feature>
<dbReference type="EMBL" id="HG002236">
    <property type="protein sequence ID" value="CDF40746.1"/>
    <property type="molecule type" value="Genomic_DNA"/>
</dbReference>
<keyword evidence="4" id="KW-1185">Reference proteome</keyword>
<dbReference type="Gramene" id="CDF40746">
    <property type="protein sequence ID" value="CDF40746"/>
    <property type="gene ID" value="CHC_T00008920001"/>
</dbReference>
<gene>
    <name evidence="3" type="ORF">CHC_T00008920001</name>
</gene>
<dbReference type="Pfam" id="PF03016">
    <property type="entry name" value="Exostosin_GT47"/>
    <property type="match status" value="1"/>
</dbReference>
<dbReference type="InterPro" id="IPR004263">
    <property type="entry name" value="Exostosin"/>
</dbReference>
<name>R7QTA7_CHOCR</name>
<dbReference type="Proteomes" id="UP000012073">
    <property type="component" value="Unassembled WGS sequence"/>
</dbReference>
<dbReference type="OrthoDB" id="1924787at2759"/>
<dbReference type="KEGG" id="ccp:CHC_T00008920001"/>
<evidence type="ECO:0000256" key="1">
    <source>
        <dbReference type="ARBA" id="ARBA00010271"/>
    </source>
</evidence>
<dbReference type="RefSeq" id="XP_005711040.1">
    <property type="nucleotide sequence ID" value="XM_005710983.1"/>
</dbReference>
<dbReference type="GeneID" id="17318757"/>
<evidence type="ECO:0000259" key="2">
    <source>
        <dbReference type="Pfam" id="PF03016"/>
    </source>
</evidence>
<organism evidence="3 4">
    <name type="scientific">Chondrus crispus</name>
    <name type="common">Carrageen Irish moss</name>
    <name type="synonym">Polymorpha crispa</name>
    <dbReference type="NCBI Taxonomy" id="2769"/>
    <lineage>
        <taxon>Eukaryota</taxon>
        <taxon>Rhodophyta</taxon>
        <taxon>Florideophyceae</taxon>
        <taxon>Rhodymeniophycidae</taxon>
        <taxon>Gigartinales</taxon>
        <taxon>Gigartinaceae</taxon>
        <taxon>Chondrus</taxon>
    </lineage>
</organism>
<dbReference type="OMA" id="CQPKIYV"/>
<dbReference type="PANTHER" id="PTHR11062">
    <property type="entry name" value="EXOSTOSIN HEPARAN SULFATE GLYCOSYLTRANSFERASE -RELATED"/>
    <property type="match status" value="1"/>
</dbReference>
<dbReference type="AlphaFoldDB" id="R7QTA7"/>
<evidence type="ECO:0000313" key="3">
    <source>
        <dbReference type="EMBL" id="CDF40746.1"/>
    </source>
</evidence>
<proteinExistence type="inferred from homology"/>
<keyword evidence="3" id="KW-0808">Transferase</keyword>
<dbReference type="InterPro" id="IPR040911">
    <property type="entry name" value="Exostosin_GT47"/>
</dbReference>
<dbReference type="GO" id="GO:0016757">
    <property type="term" value="F:glycosyltransferase activity"/>
    <property type="evidence" value="ECO:0007669"/>
    <property type="project" value="InterPro"/>
</dbReference>
<comment type="similarity">
    <text evidence="1">Belongs to the glycosyltransferase 47 family.</text>
</comment>
<protein>
    <submittedName>
        <fullName evidence="3">Glycosyltransferase, family GT47</fullName>
    </submittedName>
</protein>
<dbReference type="PANTHER" id="PTHR11062:SF281">
    <property type="entry name" value="EXOSTOSIN-LIKE 2"/>
    <property type="match status" value="1"/>
</dbReference>
<accession>R7QTA7</accession>
<sequence>MPPPFPARRVVTTVATHADPKSLRPPASHPRKFAAGSRLRSPSPLVVLCAAFALLALHAVVANLSPPCAAPPSADLTAELERWRQPQVAAAALRVFVYDLPPRFNVALVEKSIAQPGPIRDPRCDTNFYSAEVHVHRWLLASPIRTADPEEADFFYVPVYTTCDLITHQPNDVPRVGRHFAEAMDVVIRDYPYWNRSSGRDHVYMFSQGFSARLAGDWQRYANGIFMVHNGEFSAPEYTPHKDFTIPPELKAYFTPYWIEDPEVVVSRPRQFLAQFGGQVLNVNISDHRGSNYSGGVRQYIQAHFSERKEYQITGVRTDSYIDDMKNSKFCLSPEGWHPWSPRPYYAVMMGCIPVVISEVQELAFEELVDWDSFVVWIRPADISHLDDILHSFSETELKRRQLAMKATWRALWYADEGLAYQSISKALYSRKYDSAPVREFSRRK</sequence>
<evidence type="ECO:0000313" key="4">
    <source>
        <dbReference type="Proteomes" id="UP000012073"/>
    </source>
</evidence>